<protein>
    <recommendedName>
        <fullName evidence="3">amidase</fullName>
        <ecNumber evidence="3">3.5.1.4</ecNumber>
    </recommendedName>
</protein>
<dbReference type="GO" id="GO:0004040">
    <property type="term" value="F:amidase activity"/>
    <property type="evidence" value="ECO:0007669"/>
    <property type="project" value="UniProtKB-EC"/>
</dbReference>
<evidence type="ECO:0000259" key="5">
    <source>
        <dbReference type="Pfam" id="PF01425"/>
    </source>
</evidence>
<dbReference type="EC" id="3.5.1.4" evidence="3"/>
<evidence type="ECO:0000313" key="6">
    <source>
        <dbReference type="EMBL" id="GGC54617.1"/>
    </source>
</evidence>
<organism evidence="6 7">
    <name type="scientific">Hoyosella rhizosphaerae</name>
    <dbReference type="NCBI Taxonomy" id="1755582"/>
    <lineage>
        <taxon>Bacteria</taxon>
        <taxon>Bacillati</taxon>
        <taxon>Actinomycetota</taxon>
        <taxon>Actinomycetes</taxon>
        <taxon>Mycobacteriales</taxon>
        <taxon>Hoyosellaceae</taxon>
        <taxon>Hoyosella</taxon>
    </lineage>
</organism>
<dbReference type="InterPro" id="IPR023631">
    <property type="entry name" value="Amidase_dom"/>
</dbReference>
<dbReference type="PROSITE" id="PS00571">
    <property type="entry name" value="AMIDASES"/>
    <property type="match status" value="1"/>
</dbReference>
<evidence type="ECO:0000256" key="2">
    <source>
        <dbReference type="ARBA" id="ARBA00009199"/>
    </source>
</evidence>
<comment type="caution">
    <text evidence="6">The sequence shown here is derived from an EMBL/GenBank/DDBJ whole genome shotgun (WGS) entry which is preliminary data.</text>
</comment>
<comment type="similarity">
    <text evidence="2">Belongs to the amidase family.</text>
</comment>
<dbReference type="Gene3D" id="3.90.1300.10">
    <property type="entry name" value="Amidase signature (AS) domain"/>
    <property type="match status" value="1"/>
</dbReference>
<dbReference type="Proteomes" id="UP000641514">
    <property type="component" value="Unassembled WGS sequence"/>
</dbReference>
<proteinExistence type="inferred from homology"/>
<dbReference type="PANTHER" id="PTHR11895:SF7">
    <property type="entry name" value="GLUTAMYL-TRNA(GLN) AMIDOTRANSFERASE SUBUNIT A, MITOCHONDRIAL"/>
    <property type="match status" value="1"/>
</dbReference>
<evidence type="ECO:0000256" key="3">
    <source>
        <dbReference type="ARBA" id="ARBA00012922"/>
    </source>
</evidence>
<sequence>MQFEDYRRHDATSLAALVRAGEVRPRELLDVAAARADTVDPSLGALRRTMMGIARRRCTERLTGTFAGVPFLIKDLMQEYAGMPSGEGTSALQDKTIDEHSAIVKRWLDAGLVIFGQTNTPEFGLKGVTEPKTGGITRNPWDLSRTPGGSSGGSAAAVAAGIVPVAGANDGGGSIRIPASLCGLFGLKPGRGIVADGPYYDEYLHGASVNGVVSRSVRDSAAMLDVMSRPTDPRRSYKVSIPDTPFATLAAQAPRPLRIGFSVDSPIGTPVDPEAVAAVMDAVEFLTALGHQVEPARPSVDGHQLARDFLTLFATHAAATMANIRTKTGASTAEFEPDTHVLAAVGRNISAAEYHQTLDRRGAHGHALAEFHGKYDLLLTPTTARPAWPIGEFDTPRALEAGVKALVRLGQVDRVAKTSLWRKHALESMSAVPFTQLANVTGRPAMTVPTYWTPQGLPLGVQFVGDTGSEGLLLALATQIEHARPWAHKTPPI</sequence>
<dbReference type="InterPro" id="IPR020556">
    <property type="entry name" value="Amidase_CS"/>
</dbReference>
<dbReference type="RefSeq" id="WP_188670104.1">
    <property type="nucleotide sequence ID" value="NZ_BMJH01000001.1"/>
</dbReference>
<gene>
    <name evidence="6" type="ORF">GCM10011410_03730</name>
</gene>
<reference evidence="6" key="2">
    <citation type="submission" date="2020-09" db="EMBL/GenBank/DDBJ databases">
        <authorList>
            <person name="Sun Q."/>
            <person name="Zhou Y."/>
        </authorList>
    </citation>
    <scope>NUCLEOTIDE SEQUENCE</scope>
    <source>
        <strain evidence="6">CGMCC 1.15478</strain>
    </source>
</reference>
<keyword evidence="7" id="KW-1185">Reference proteome</keyword>
<dbReference type="PANTHER" id="PTHR11895">
    <property type="entry name" value="TRANSAMIDASE"/>
    <property type="match status" value="1"/>
</dbReference>
<comment type="catalytic activity">
    <reaction evidence="1">
        <text>a monocarboxylic acid amide + H2O = a monocarboxylate + NH4(+)</text>
        <dbReference type="Rhea" id="RHEA:12020"/>
        <dbReference type="ChEBI" id="CHEBI:15377"/>
        <dbReference type="ChEBI" id="CHEBI:28938"/>
        <dbReference type="ChEBI" id="CHEBI:35757"/>
        <dbReference type="ChEBI" id="CHEBI:83628"/>
        <dbReference type="EC" id="3.5.1.4"/>
    </reaction>
</comment>
<dbReference type="EMBL" id="BMJH01000001">
    <property type="protein sequence ID" value="GGC54617.1"/>
    <property type="molecule type" value="Genomic_DNA"/>
</dbReference>
<dbReference type="InterPro" id="IPR036928">
    <property type="entry name" value="AS_sf"/>
</dbReference>
<name>A0A916X8K8_9ACTN</name>
<reference evidence="6" key="1">
    <citation type="journal article" date="2014" name="Int. J. Syst. Evol. Microbiol.">
        <title>Complete genome sequence of Corynebacterium casei LMG S-19264T (=DSM 44701T), isolated from a smear-ripened cheese.</title>
        <authorList>
            <consortium name="US DOE Joint Genome Institute (JGI-PGF)"/>
            <person name="Walter F."/>
            <person name="Albersmeier A."/>
            <person name="Kalinowski J."/>
            <person name="Ruckert C."/>
        </authorList>
    </citation>
    <scope>NUCLEOTIDE SEQUENCE</scope>
    <source>
        <strain evidence="6">CGMCC 1.15478</strain>
    </source>
</reference>
<dbReference type="InterPro" id="IPR000120">
    <property type="entry name" value="Amidase"/>
</dbReference>
<dbReference type="SUPFAM" id="SSF75304">
    <property type="entry name" value="Amidase signature (AS) enzymes"/>
    <property type="match status" value="1"/>
</dbReference>
<feature type="domain" description="Amidase" evidence="5">
    <location>
        <begin position="33"/>
        <end position="474"/>
    </location>
</feature>
<dbReference type="AlphaFoldDB" id="A0A916X8K8"/>
<evidence type="ECO:0000256" key="1">
    <source>
        <dbReference type="ARBA" id="ARBA00001311"/>
    </source>
</evidence>
<accession>A0A916X8K8</accession>
<feature type="region of interest" description="Disordered" evidence="4">
    <location>
        <begin position="125"/>
        <end position="150"/>
    </location>
</feature>
<evidence type="ECO:0000256" key="4">
    <source>
        <dbReference type="SAM" id="MobiDB-lite"/>
    </source>
</evidence>
<dbReference type="Pfam" id="PF01425">
    <property type="entry name" value="Amidase"/>
    <property type="match status" value="1"/>
</dbReference>
<evidence type="ECO:0000313" key="7">
    <source>
        <dbReference type="Proteomes" id="UP000641514"/>
    </source>
</evidence>